<feature type="region of interest" description="Disordered" evidence="1">
    <location>
        <begin position="199"/>
        <end position="238"/>
    </location>
</feature>
<reference evidence="2" key="7">
    <citation type="journal article" date="2005" name="Science">
        <title>The Transcriptional Landscape of the Mammalian Genome.</title>
        <authorList>
            <consortium name="The FANTOM Consortium"/>
            <consortium name="Riken Genome Exploration Research Group and Genome Science Group (Genome Network Project Core Group)"/>
        </authorList>
    </citation>
    <scope>NUCLEOTIDE SEQUENCE</scope>
    <source>
        <strain evidence="2">C57BL/6J</strain>
        <tissue evidence="2">Testis</tissue>
    </source>
</reference>
<name>Q8C0D8_MOUSE</name>
<reference evidence="2" key="5">
    <citation type="submission" date="2001-07" db="EMBL/GenBank/DDBJ databases">
        <authorList>
            <person name="Adachi J."/>
            <person name="Aizawa K."/>
            <person name="Akimura T."/>
            <person name="Arakawa T."/>
            <person name="Bono H."/>
            <person name="Carninci P."/>
            <person name="Fukuda S."/>
            <person name="Furuno M."/>
            <person name="Hanagaki T."/>
            <person name="Hara A."/>
            <person name="Hashizume W."/>
            <person name="Hayashida K."/>
            <person name="Hayatsu N."/>
            <person name="Hiramoto K."/>
            <person name="Hiraoka T."/>
            <person name="Hirozane T."/>
            <person name="Hori F."/>
            <person name="Imotani K."/>
            <person name="Ishii Y."/>
            <person name="Itoh M."/>
            <person name="Kagawa I."/>
            <person name="Kasukawa T."/>
            <person name="Katoh H."/>
            <person name="Kawai J."/>
            <person name="Kojima Y."/>
            <person name="Kondo S."/>
            <person name="Konno H."/>
            <person name="Kouda M."/>
            <person name="Koya S."/>
            <person name="Kurihara C."/>
            <person name="Matsuyama T."/>
            <person name="Miyazaki A."/>
            <person name="Murata M."/>
            <person name="Nakamura M."/>
            <person name="Nishi K."/>
            <person name="Nomura K."/>
            <person name="Numazaki R."/>
            <person name="Ohno M."/>
            <person name="Ohsato N."/>
            <person name="Okazaki Y."/>
            <person name="Saito R."/>
            <person name="Saitoh H."/>
            <person name="Sakai C."/>
            <person name="Sakai K."/>
            <person name="Sakazume N."/>
            <person name="Sano H."/>
            <person name="Sasaki D."/>
            <person name="Shibata K."/>
            <person name="Shinagawa A."/>
            <person name="Shiraki T."/>
            <person name="Sogabe Y."/>
            <person name="Tagami M."/>
            <person name="Tagawa A."/>
            <person name="Takahashi F."/>
            <person name="Takaku-Akahira S."/>
            <person name="Takeda Y."/>
            <person name="Tanaka T."/>
            <person name="Tomaru A."/>
            <person name="Toya T."/>
            <person name="Yasunishi A."/>
            <person name="Muramatsu M."/>
            <person name="Hayashizaki Y."/>
        </authorList>
    </citation>
    <scope>NUCLEOTIDE SEQUENCE</scope>
    <source>
        <strain evidence="2">C57BL/6J</strain>
        <tissue evidence="2">Testis</tissue>
    </source>
</reference>
<feature type="region of interest" description="Disordered" evidence="1">
    <location>
        <begin position="82"/>
        <end position="106"/>
    </location>
</feature>
<feature type="compositionally biased region" description="Low complexity" evidence="1">
    <location>
        <begin position="219"/>
        <end position="238"/>
    </location>
</feature>
<dbReference type="AlphaFoldDB" id="Q8C0D8"/>
<dbReference type="EMBL" id="AK031629">
    <property type="protein sequence ID" value="BAC27486.1"/>
    <property type="molecule type" value="mRNA"/>
</dbReference>
<accession>Q8C0D8</accession>
<reference evidence="2" key="8">
    <citation type="journal article" date="2005" name="Science">
        <title>Antisense Transcription in the Mammalian Transcriptome.</title>
        <authorList>
            <consortium name="RIKEN Genome Exploration Research Group and Genome Science Group (Genome Network Project Core Group) and the FANTOM Consortium"/>
        </authorList>
    </citation>
    <scope>NUCLEOTIDE SEQUENCE</scope>
    <source>
        <strain evidence="2">C57BL/6J</strain>
        <tissue evidence="2">Testis</tissue>
    </source>
</reference>
<evidence type="ECO:0000313" key="2">
    <source>
        <dbReference type="EMBL" id="BAC27486.1"/>
    </source>
</evidence>
<reference evidence="2" key="1">
    <citation type="journal article" date="1999" name="Methods Enzymol.">
        <title>High-efficiency full-length cDNA cloning.</title>
        <authorList>
            <person name="Carninci P."/>
            <person name="Hayashizaki Y."/>
        </authorList>
    </citation>
    <scope>NUCLEOTIDE SEQUENCE</scope>
    <source>
        <strain evidence="2">C57BL/6J</strain>
        <tissue evidence="2">Testis</tissue>
    </source>
</reference>
<feature type="region of interest" description="Disordered" evidence="1">
    <location>
        <begin position="258"/>
        <end position="282"/>
    </location>
</feature>
<feature type="non-terminal residue" evidence="2">
    <location>
        <position position="1"/>
    </location>
</feature>
<reference evidence="2" key="6">
    <citation type="journal article" date="2002" name="Nature">
        <title>Analysis of the mouse transcriptome based on functional annotation of 60,770 full-length cDNAs.</title>
        <authorList>
            <consortium name="The FANTOM Consortium and the RIKEN Genome Exploration Research Group Phase I and II Team"/>
        </authorList>
    </citation>
    <scope>NUCLEOTIDE SEQUENCE</scope>
    <source>
        <strain evidence="2">C57BL/6J</strain>
        <tissue evidence="2">Testis</tissue>
    </source>
</reference>
<organism evidence="2">
    <name type="scientific">Mus musculus</name>
    <name type="common">Mouse</name>
    <dbReference type="NCBI Taxonomy" id="10090"/>
    <lineage>
        <taxon>Eukaryota</taxon>
        <taxon>Metazoa</taxon>
        <taxon>Chordata</taxon>
        <taxon>Craniata</taxon>
        <taxon>Vertebrata</taxon>
        <taxon>Euteleostomi</taxon>
        <taxon>Mammalia</taxon>
        <taxon>Eutheria</taxon>
        <taxon>Euarchontoglires</taxon>
        <taxon>Glires</taxon>
        <taxon>Rodentia</taxon>
        <taxon>Myomorpha</taxon>
        <taxon>Muroidea</taxon>
        <taxon>Muridae</taxon>
        <taxon>Murinae</taxon>
        <taxon>Mus</taxon>
        <taxon>Mus</taxon>
    </lineage>
</organism>
<proteinExistence type="evidence at transcript level"/>
<sequence length="312" mass="33284">GSPGPSPARLASRLLRSRHPRSSAPASVQGLGRSEATGSRLVALSGGACGPPLPLLPRWPRAPLLRGEPRWRRLWLCEEDGRGGGVGKAASKKSQGFSGGQRRSESPGKCYLTGFGCFKREERSGASCCSGWARYKGGKHGGGGLRRRRRGKAALRRSWWRPERVCEPSRTSLERRAGRLRSAARSLSGLLGGRARSAWTIAPGRRRREKAAARGSDPGAGHASGGAAPRRPAVALRSRSSPFAAARLFWTLSLGHSGGAPGRHDDRHPTAGEGLHAQRGPAVGRPGYWPCVLRLRGEAEGHVPARQGGERR</sequence>
<reference evidence="2" key="4">
    <citation type="journal article" date="2001" name="Nature">
        <title>Functional annotation of a full-length mouse cDNA collection.</title>
        <authorList>
            <consortium name="The RIKEN Genome Exploration Research Group Phase II Team and the FANTOM Consortium"/>
        </authorList>
    </citation>
    <scope>NUCLEOTIDE SEQUENCE</scope>
    <source>
        <strain evidence="2">C57BL/6J</strain>
        <tissue evidence="2">Testis</tissue>
    </source>
</reference>
<protein>
    <submittedName>
        <fullName evidence="2">Uncharacterized protein</fullName>
    </submittedName>
</protein>
<feature type="region of interest" description="Disordered" evidence="1">
    <location>
        <begin position="1"/>
        <end position="36"/>
    </location>
</feature>
<evidence type="ECO:0000256" key="1">
    <source>
        <dbReference type="SAM" id="MobiDB-lite"/>
    </source>
</evidence>
<reference evidence="2" key="3">
    <citation type="journal article" date="2000" name="Genome Res.">
        <title>RIKEN integrated sequence analysis (RISA) system--384-format sequencing pipeline with 384 multicapillary sequencer.</title>
        <authorList>
            <person name="Shibata K."/>
            <person name="Itoh M."/>
            <person name="Aizawa K."/>
            <person name="Nagaoka S."/>
            <person name="Sasaki N."/>
            <person name="Carninci P."/>
            <person name="Konno H."/>
            <person name="Akiyama J."/>
            <person name="Nishi K."/>
            <person name="Kitsunai T."/>
            <person name="Tashiro H."/>
            <person name="Itoh M."/>
            <person name="Sumi N."/>
            <person name="Ishii Y."/>
            <person name="Nakamura S."/>
            <person name="Hazama M."/>
            <person name="Nishine T."/>
            <person name="Harada A."/>
            <person name="Yamamoto R."/>
            <person name="Matsumoto H."/>
            <person name="Sakaguchi S."/>
            <person name="Ikegami T."/>
            <person name="Kashiwagi K."/>
            <person name="Fujiwake S."/>
            <person name="Inoue K."/>
            <person name="Togawa Y."/>
            <person name="Izawa M."/>
            <person name="Ohara E."/>
            <person name="Watahiki M."/>
            <person name="Yoneda Y."/>
            <person name="Ishikawa T."/>
            <person name="Ozawa K."/>
            <person name="Tanaka T."/>
            <person name="Matsuura S."/>
            <person name="Kawai J."/>
            <person name="Okazaki Y."/>
            <person name="Muramatsu M."/>
            <person name="Inoue Y."/>
            <person name="Kira A."/>
            <person name="Hayashizaki Y."/>
        </authorList>
    </citation>
    <scope>NUCLEOTIDE SEQUENCE</scope>
    <source>
        <strain evidence="2">C57BL/6J</strain>
        <tissue evidence="2">Testis</tissue>
    </source>
</reference>
<reference evidence="2" key="2">
    <citation type="journal article" date="2000" name="Genome Res.">
        <title>Normalization and subtraction of cap-trapper-selected cDNAs to prepare full-length cDNA libraries for rapid discovery of new genes.</title>
        <authorList>
            <person name="Carninci P."/>
            <person name="Shibata Y."/>
            <person name="Hayatsu N."/>
            <person name="Sugahara Y."/>
            <person name="Shibata K."/>
            <person name="Itoh M."/>
            <person name="Konno H."/>
            <person name="Okazaki Y."/>
            <person name="Muramatsu M."/>
            <person name="Hayashizaki Y."/>
        </authorList>
    </citation>
    <scope>NUCLEOTIDE SEQUENCE</scope>
    <source>
        <strain evidence="2">C57BL/6J</strain>
        <tissue evidence="2">Testis</tissue>
    </source>
</reference>